<dbReference type="RefSeq" id="WP_173533356.1">
    <property type="nucleotide sequence ID" value="NZ_CP054143.1"/>
</dbReference>
<keyword evidence="2 5" id="KW-0812">Transmembrane</keyword>
<keyword evidence="4 5" id="KW-0472">Membrane</keyword>
<evidence type="ECO:0000313" key="8">
    <source>
        <dbReference type="Proteomes" id="UP000504844"/>
    </source>
</evidence>
<feature type="transmembrane region" description="Helical" evidence="5">
    <location>
        <begin position="258"/>
        <end position="275"/>
    </location>
</feature>
<reference evidence="7 8" key="1">
    <citation type="submission" date="2020-05" db="EMBL/GenBank/DDBJ databases">
        <title>Complete genome sequence of Deefgea sp. D17.</title>
        <authorList>
            <person name="Bae J.-W."/>
            <person name="Han J.E."/>
        </authorList>
    </citation>
    <scope>NUCLEOTIDE SEQUENCE [LARGE SCALE GENOMIC DNA]</scope>
    <source>
        <strain evidence="7 8">D17</strain>
    </source>
</reference>
<dbReference type="PANTHER" id="PTHR37422:SF13">
    <property type="entry name" value="LIPOPOLYSACCHARIDE BIOSYNTHESIS PROTEIN PA4999-RELATED"/>
    <property type="match status" value="1"/>
</dbReference>
<feature type="transmembrane region" description="Helical" evidence="5">
    <location>
        <begin position="38"/>
        <end position="58"/>
    </location>
</feature>
<evidence type="ECO:0000256" key="4">
    <source>
        <dbReference type="ARBA" id="ARBA00023136"/>
    </source>
</evidence>
<feature type="domain" description="O-antigen ligase-related" evidence="6">
    <location>
        <begin position="243"/>
        <end position="393"/>
    </location>
</feature>
<proteinExistence type="predicted"/>
<dbReference type="EMBL" id="CP054143">
    <property type="protein sequence ID" value="QKJ66853.1"/>
    <property type="molecule type" value="Genomic_DNA"/>
</dbReference>
<feature type="transmembrane region" description="Helical" evidence="5">
    <location>
        <begin position="145"/>
        <end position="165"/>
    </location>
</feature>
<comment type="subcellular location">
    <subcellularLocation>
        <location evidence="1">Membrane</location>
        <topology evidence="1">Multi-pass membrane protein</topology>
    </subcellularLocation>
</comment>
<feature type="transmembrane region" description="Helical" evidence="5">
    <location>
        <begin position="212"/>
        <end position="229"/>
    </location>
</feature>
<gene>
    <name evidence="7" type="ORF">HQN60_09145</name>
</gene>
<evidence type="ECO:0000256" key="3">
    <source>
        <dbReference type="ARBA" id="ARBA00022989"/>
    </source>
</evidence>
<accession>A0A6M8SNS1</accession>
<dbReference type="PANTHER" id="PTHR37422">
    <property type="entry name" value="TEICHURONIC ACID BIOSYNTHESIS PROTEIN TUAE"/>
    <property type="match status" value="1"/>
</dbReference>
<sequence>MEYVIYFGYFIALLVLISAVVLLIKGSLHFGSNRENSFFPLLLSYPVLIVVALTTILGGRDLSLPTDIVPVLQMKHPIVIWFSRLTNLLILLFSLERIVRYTFNPSSERVGSYWLLIAYLVFYATNLISPLFFGYRSYFATDQLYMLFVGVAVILATSDDMWNMVRHQRNALALFVFFSFIVLAIKPSMVTWSNYQGLIPGLSLRFSGLSNHPNVMGPLMVVLLLLLFVKPFSNSWINRIIWVLGLAGLLLAQSKTAWLATLAALTYLTYTNYRQQVAERFFDFRRPALAASILSVLMLILLVASAFIMFGKFSFVDQFLQTREGSDLLTMTGRTDIWQIALREWQQHPLFGYGLNLFDDFHRMQYALPAAVHAHSQFYQVLASAGLVGVFGLIFYIATLLKFGFKVNKSSMGLSIALFIVISFRSVSEVPLALHGLGLEQVVQLLLLMVIAGSLRNIKKYPKL</sequence>
<dbReference type="Proteomes" id="UP000504844">
    <property type="component" value="Chromosome"/>
</dbReference>
<keyword evidence="3 5" id="KW-1133">Transmembrane helix</keyword>
<feature type="transmembrane region" description="Helical" evidence="5">
    <location>
        <begin position="78"/>
        <end position="99"/>
    </location>
</feature>
<dbReference type="InterPro" id="IPR051533">
    <property type="entry name" value="WaaL-like"/>
</dbReference>
<feature type="transmembrane region" description="Helical" evidence="5">
    <location>
        <begin position="6"/>
        <end position="26"/>
    </location>
</feature>
<protein>
    <submittedName>
        <fullName evidence="7">O-antigen ligase family protein</fullName>
    </submittedName>
</protein>
<dbReference type="GO" id="GO:0016874">
    <property type="term" value="F:ligase activity"/>
    <property type="evidence" value="ECO:0007669"/>
    <property type="project" value="UniProtKB-KW"/>
</dbReference>
<organism evidence="7 8">
    <name type="scientific">Deefgea piscis</name>
    <dbReference type="NCBI Taxonomy" id="2739061"/>
    <lineage>
        <taxon>Bacteria</taxon>
        <taxon>Pseudomonadati</taxon>
        <taxon>Pseudomonadota</taxon>
        <taxon>Betaproteobacteria</taxon>
        <taxon>Neisseriales</taxon>
        <taxon>Chitinibacteraceae</taxon>
        <taxon>Deefgea</taxon>
    </lineage>
</organism>
<evidence type="ECO:0000256" key="5">
    <source>
        <dbReference type="SAM" id="Phobius"/>
    </source>
</evidence>
<feature type="transmembrane region" description="Helical" evidence="5">
    <location>
        <begin position="236"/>
        <end position="252"/>
    </location>
</feature>
<evidence type="ECO:0000256" key="2">
    <source>
        <dbReference type="ARBA" id="ARBA00022692"/>
    </source>
</evidence>
<keyword evidence="8" id="KW-1185">Reference proteome</keyword>
<dbReference type="Pfam" id="PF04932">
    <property type="entry name" value="Wzy_C"/>
    <property type="match status" value="1"/>
</dbReference>
<keyword evidence="7" id="KW-0436">Ligase</keyword>
<evidence type="ECO:0000313" key="7">
    <source>
        <dbReference type="EMBL" id="QKJ66853.1"/>
    </source>
</evidence>
<evidence type="ECO:0000256" key="1">
    <source>
        <dbReference type="ARBA" id="ARBA00004141"/>
    </source>
</evidence>
<feature type="transmembrane region" description="Helical" evidence="5">
    <location>
        <begin position="172"/>
        <end position="192"/>
    </location>
</feature>
<dbReference type="GO" id="GO:0016020">
    <property type="term" value="C:membrane"/>
    <property type="evidence" value="ECO:0007669"/>
    <property type="project" value="UniProtKB-SubCell"/>
</dbReference>
<evidence type="ECO:0000259" key="6">
    <source>
        <dbReference type="Pfam" id="PF04932"/>
    </source>
</evidence>
<dbReference type="KEGG" id="dee:HQN60_09145"/>
<name>A0A6M8SNS1_9NEIS</name>
<dbReference type="AlphaFoldDB" id="A0A6M8SNS1"/>
<dbReference type="InterPro" id="IPR007016">
    <property type="entry name" value="O-antigen_ligase-rel_domated"/>
</dbReference>
<feature type="transmembrane region" description="Helical" evidence="5">
    <location>
        <begin position="378"/>
        <end position="398"/>
    </location>
</feature>
<feature type="transmembrane region" description="Helical" evidence="5">
    <location>
        <begin position="410"/>
        <end position="427"/>
    </location>
</feature>
<feature type="transmembrane region" description="Helical" evidence="5">
    <location>
        <begin position="111"/>
        <end position="133"/>
    </location>
</feature>
<feature type="transmembrane region" description="Helical" evidence="5">
    <location>
        <begin position="287"/>
        <end position="310"/>
    </location>
</feature>
<feature type="transmembrane region" description="Helical" evidence="5">
    <location>
        <begin position="433"/>
        <end position="455"/>
    </location>
</feature>